<protein>
    <submittedName>
        <fullName evidence="4">Uncharacterized protein</fullName>
    </submittedName>
</protein>
<dbReference type="InterPro" id="IPR038538">
    <property type="entry name" value="MTERF_sf"/>
</dbReference>
<proteinExistence type="inferred from homology"/>
<dbReference type="GO" id="GO:0003676">
    <property type="term" value="F:nucleic acid binding"/>
    <property type="evidence" value="ECO:0007669"/>
    <property type="project" value="InterPro"/>
</dbReference>
<dbReference type="Proteomes" id="UP000077202">
    <property type="component" value="Unassembled WGS sequence"/>
</dbReference>
<dbReference type="AlphaFoldDB" id="A0A176VEB6"/>
<dbReference type="EMBL" id="LVLJ01003904">
    <property type="protein sequence ID" value="OAE19288.1"/>
    <property type="molecule type" value="Genomic_DNA"/>
</dbReference>
<dbReference type="SMART" id="SM00733">
    <property type="entry name" value="Mterf"/>
    <property type="match status" value="8"/>
</dbReference>
<dbReference type="InterPro" id="IPR003690">
    <property type="entry name" value="MTERF"/>
</dbReference>
<reference evidence="4" key="1">
    <citation type="submission" date="2016-03" db="EMBL/GenBank/DDBJ databases">
        <title>Mechanisms controlling the formation of the plant cell surface in tip-growing cells are functionally conserved among land plants.</title>
        <authorList>
            <person name="Honkanen S."/>
            <person name="Jones V.A."/>
            <person name="Morieri G."/>
            <person name="Champion C."/>
            <person name="Hetherington A.J."/>
            <person name="Kelly S."/>
            <person name="Saint-Marcoux D."/>
            <person name="Proust H."/>
            <person name="Prescott H."/>
            <person name="Dolan L."/>
        </authorList>
    </citation>
    <scope>NUCLEOTIDE SEQUENCE [LARGE SCALE GENOMIC DNA]</scope>
    <source>
        <tissue evidence="4">Whole gametophyte</tissue>
    </source>
</reference>
<evidence type="ECO:0000313" key="4">
    <source>
        <dbReference type="EMBL" id="OAE19288.1"/>
    </source>
</evidence>
<dbReference type="Pfam" id="PF02536">
    <property type="entry name" value="mTERF"/>
    <property type="match status" value="1"/>
</dbReference>
<comment type="caution">
    <text evidence="4">The sequence shown here is derived from an EMBL/GenBank/DDBJ whole genome shotgun (WGS) entry which is preliminary data.</text>
</comment>
<comment type="similarity">
    <text evidence="1">Belongs to the mTERF family.</text>
</comment>
<accession>A0A176VEB6</accession>
<keyword evidence="2" id="KW-0805">Transcription regulation</keyword>
<keyword evidence="2" id="KW-0806">Transcription termination</keyword>
<sequence length="349" mass="39331">MSLAERLGKMEKSSSSGARNGVVTFLKEKGLEENIITHMLSKCVRLTSVNLTERVRPNWAFLETEVLIPSRKIPTVVHRCPQLLVLGVHEKLLPMVMSLRGLGFDAKELSTVISQFPHLLTHSVDEKLCPLLAFLQGIGVKEKNLAKVILRCPRLLSYSIERKLAPTVAYLTGLGVNKQEMGRIVTQCPNIMGYSIDSRLRPTVEYLQGVGLNEEQLKNVTILFPHILCREAERALRPTELYLRSLGFTSQQVVTLVAGFAPILTKSVHNSLQPKINFVTNVMGLPKDHVVLYPQFFGYSLHRTIEGRYKEMKKQGHTLTLSEMLSCNKKKFAMKMDGHYQFDDTEAAE</sequence>
<evidence type="ECO:0000256" key="3">
    <source>
        <dbReference type="ARBA" id="ARBA00022946"/>
    </source>
</evidence>
<gene>
    <name evidence="4" type="ORF">AXG93_909s1180</name>
</gene>
<keyword evidence="5" id="KW-1185">Reference proteome</keyword>
<dbReference type="Gene3D" id="1.25.70.10">
    <property type="entry name" value="Transcription termination factor 3, mitochondrial"/>
    <property type="match status" value="1"/>
</dbReference>
<dbReference type="PANTHER" id="PTHR13068:SF173">
    <property type="entry name" value="EMB|CAB62602.1"/>
    <property type="match status" value="1"/>
</dbReference>
<dbReference type="GO" id="GO:0006353">
    <property type="term" value="P:DNA-templated transcription termination"/>
    <property type="evidence" value="ECO:0007669"/>
    <property type="project" value="UniProtKB-KW"/>
</dbReference>
<dbReference type="PANTHER" id="PTHR13068">
    <property type="entry name" value="CGI-12 PROTEIN-RELATED"/>
    <property type="match status" value="1"/>
</dbReference>
<keyword evidence="3" id="KW-0809">Transit peptide</keyword>
<organism evidence="4 5">
    <name type="scientific">Marchantia polymorpha subsp. ruderalis</name>
    <dbReference type="NCBI Taxonomy" id="1480154"/>
    <lineage>
        <taxon>Eukaryota</taxon>
        <taxon>Viridiplantae</taxon>
        <taxon>Streptophyta</taxon>
        <taxon>Embryophyta</taxon>
        <taxon>Marchantiophyta</taxon>
        <taxon>Marchantiopsida</taxon>
        <taxon>Marchantiidae</taxon>
        <taxon>Marchantiales</taxon>
        <taxon>Marchantiaceae</taxon>
        <taxon>Marchantia</taxon>
    </lineage>
</organism>
<evidence type="ECO:0000256" key="2">
    <source>
        <dbReference type="ARBA" id="ARBA00022472"/>
    </source>
</evidence>
<evidence type="ECO:0000313" key="5">
    <source>
        <dbReference type="Proteomes" id="UP000077202"/>
    </source>
</evidence>
<evidence type="ECO:0000256" key="1">
    <source>
        <dbReference type="ARBA" id="ARBA00007692"/>
    </source>
</evidence>
<name>A0A176VEB6_MARPO</name>
<keyword evidence="2" id="KW-0804">Transcription</keyword>